<dbReference type="GO" id="GO:0035091">
    <property type="term" value="F:phosphatidylinositol binding"/>
    <property type="evidence" value="ECO:0007669"/>
    <property type="project" value="InterPro"/>
</dbReference>
<dbReference type="OrthoDB" id="185175at2759"/>
<keyword evidence="6" id="KW-1185">Reference proteome</keyword>
<dbReference type="Gene3D" id="1.10.555.10">
    <property type="entry name" value="Rho GTPase activation protein"/>
    <property type="match status" value="1"/>
</dbReference>
<feature type="domain" description="Rho-GAP" evidence="4">
    <location>
        <begin position="1114"/>
        <end position="1315"/>
    </location>
</feature>
<dbReference type="SUPFAM" id="SSF48350">
    <property type="entry name" value="GTPase activation domain, GAP"/>
    <property type="match status" value="1"/>
</dbReference>
<dbReference type="InterPro" id="IPR000198">
    <property type="entry name" value="RhoGAP_dom"/>
</dbReference>
<dbReference type="CDD" id="cd06093">
    <property type="entry name" value="PX_domain"/>
    <property type="match status" value="1"/>
</dbReference>
<proteinExistence type="predicted"/>
<feature type="region of interest" description="Disordered" evidence="2">
    <location>
        <begin position="575"/>
        <end position="603"/>
    </location>
</feature>
<gene>
    <name evidence="5" type="ORF">CONCODRAFT_53450</name>
</gene>
<evidence type="ECO:0000259" key="3">
    <source>
        <dbReference type="PROSITE" id="PS50003"/>
    </source>
</evidence>
<dbReference type="InterPro" id="IPR011993">
    <property type="entry name" value="PH-like_dom_sf"/>
</dbReference>
<evidence type="ECO:0000256" key="1">
    <source>
        <dbReference type="ARBA" id="ARBA00022468"/>
    </source>
</evidence>
<feature type="compositionally biased region" description="Pro residues" evidence="2">
    <location>
        <begin position="494"/>
        <end position="506"/>
    </location>
</feature>
<name>A0A137NSM5_CONC2</name>
<dbReference type="SUPFAM" id="SSF50729">
    <property type="entry name" value="PH domain-like"/>
    <property type="match status" value="1"/>
</dbReference>
<dbReference type="Pfam" id="PF00169">
    <property type="entry name" value="PH"/>
    <property type="match status" value="1"/>
</dbReference>
<dbReference type="GO" id="GO:0005737">
    <property type="term" value="C:cytoplasm"/>
    <property type="evidence" value="ECO:0007669"/>
    <property type="project" value="TreeGrafter"/>
</dbReference>
<dbReference type="Pfam" id="PF00620">
    <property type="entry name" value="RhoGAP"/>
    <property type="match status" value="1"/>
</dbReference>
<evidence type="ECO:0000259" key="4">
    <source>
        <dbReference type="PROSITE" id="PS50238"/>
    </source>
</evidence>
<dbReference type="PROSITE" id="PS50238">
    <property type="entry name" value="RHOGAP"/>
    <property type="match status" value="1"/>
</dbReference>
<feature type="region of interest" description="Disordered" evidence="2">
    <location>
        <begin position="920"/>
        <end position="1065"/>
    </location>
</feature>
<evidence type="ECO:0000313" key="5">
    <source>
        <dbReference type="EMBL" id="KXN65767.1"/>
    </source>
</evidence>
<dbReference type="PANTHER" id="PTHR23176">
    <property type="entry name" value="RHO/RAC/CDC GTPASE-ACTIVATING PROTEIN"/>
    <property type="match status" value="1"/>
</dbReference>
<dbReference type="PROSITE" id="PS50003">
    <property type="entry name" value="PH_DOMAIN"/>
    <property type="match status" value="1"/>
</dbReference>
<dbReference type="Proteomes" id="UP000070444">
    <property type="component" value="Unassembled WGS sequence"/>
</dbReference>
<accession>A0A137NSM5</accession>
<dbReference type="PANTHER" id="PTHR23176:SF129">
    <property type="entry name" value="RHO GTPASE ACTIVATING PROTEIN AT 16F, ISOFORM E-RELATED"/>
    <property type="match status" value="1"/>
</dbReference>
<organism evidence="5 6">
    <name type="scientific">Conidiobolus coronatus (strain ATCC 28846 / CBS 209.66 / NRRL 28638)</name>
    <name type="common">Delacroixia coronata</name>
    <dbReference type="NCBI Taxonomy" id="796925"/>
    <lineage>
        <taxon>Eukaryota</taxon>
        <taxon>Fungi</taxon>
        <taxon>Fungi incertae sedis</taxon>
        <taxon>Zoopagomycota</taxon>
        <taxon>Entomophthoromycotina</taxon>
        <taxon>Entomophthoromycetes</taxon>
        <taxon>Entomophthorales</taxon>
        <taxon>Ancylistaceae</taxon>
        <taxon>Conidiobolus</taxon>
    </lineage>
</organism>
<keyword evidence="1" id="KW-0343">GTPase activation</keyword>
<feature type="region of interest" description="Disordered" evidence="2">
    <location>
        <begin position="458"/>
        <end position="542"/>
    </location>
</feature>
<feature type="compositionally biased region" description="Low complexity" evidence="2">
    <location>
        <begin position="1039"/>
        <end position="1062"/>
    </location>
</feature>
<dbReference type="InterPro" id="IPR008936">
    <property type="entry name" value="Rho_GTPase_activation_prot"/>
</dbReference>
<dbReference type="EMBL" id="KQ964821">
    <property type="protein sequence ID" value="KXN65767.1"/>
    <property type="molecule type" value="Genomic_DNA"/>
</dbReference>
<feature type="compositionally biased region" description="Polar residues" evidence="2">
    <location>
        <begin position="966"/>
        <end position="987"/>
    </location>
</feature>
<reference evidence="5 6" key="1">
    <citation type="journal article" date="2015" name="Genome Biol. Evol.">
        <title>Phylogenomic analyses indicate that early fungi evolved digesting cell walls of algal ancestors of land plants.</title>
        <authorList>
            <person name="Chang Y."/>
            <person name="Wang S."/>
            <person name="Sekimoto S."/>
            <person name="Aerts A.L."/>
            <person name="Choi C."/>
            <person name="Clum A."/>
            <person name="LaButti K.M."/>
            <person name="Lindquist E.A."/>
            <person name="Yee Ngan C."/>
            <person name="Ohm R.A."/>
            <person name="Salamov A.A."/>
            <person name="Grigoriev I.V."/>
            <person name="Spatafora J.W."/>
            <person name="Berbee M.L."/>
        </authorList>
    </citation>
    <scope>NUCLEOTIDE SEQUENCE [LARGE SCALE GENOMIC DNA]</scope>
    <source>
        <strain evidence="5 6">NRRL 28638</strain>
    </source>
</reference>
<sequence>MNKNELEPINDESLLTYNVHTITFEGERWVPLSEFEQCQEERVTLVTQNKSLWKVIEKQRVIIQQLQKLNSVKAGSGASSLRNKSVEDLPNQYGSTHSLKLAEHNIAQLDIKQGINLLKSQSEGAVNFPPAIPSQSPSLNEFSIPEALTPYSPSITDRISLSERTIDSSIKENSSQSIQPPVDVQKPSLLSPVDELSEKEIHSRQDITENEYQDSREINHSKKVREIEQRTGSPTSLMFPSTASLLSNEGESSHLIVGRGSEFGGTNNGSRLSLDIAQQNDADIAQIIDEASIEEITKHSGIQDASDDEIHSKIQHVTYDSIKEANEAKVHNDIKHDMYSNIQADAQEDTKYNTSQDEVQETVHYNNQYDTQDSVNSYQDSIQDTFDEKAKDLSLGAFGNRNGDKPSSSPPPLESKESKSKTFRLTLEHPQPIIAPSVASHTNLDSIQDSYDNDSISSFENGSYERPSILHSKNPSSVRSAPSIDNFHNNTFFTPPPPPSHPPPPDVTSRFQQKYVLPRKSSRRVRKATHGEADMPRSQFESDESIAANGHRPISKMYNSDPSLFRSNTEKIYSTSPDISPISSSLQREGHTRDPSFDPNRSASTIQSMLNSENNDSHTNDDADTCANSITASTAESNNSISDNLVSIPVLPSDPTLLSIDSRINILRGYVDHLKIRPITFKAKINDQNISVLVLVMGLYIILPSNDSEKPGKPFDLWILEKKYSDFMNLDGKIKMYQQADHVQLPDQSMFTSNQPHLTKARMLALKKYLNDLKDAGLGLSREYCSFLSTNLLGPEHKEAPTARPLKTYFKAGYLLKRGKKFGRLKQRYFVLNGPVMDYFETKDGFYLGSIKLAGSKIVKTIVGSVHSDIYENFTYSITILEAKKTGSVKHIFFIDNSAEWESWTSSLNYFSSGGLIAEDSPPTNNTSTTVNDNVIHKRPSMLPPPRPTQTENNHATGLVHRPSLTDLNYNSALPPTPNSVPNNYNSALPPIPSDADEDSEILPETRFNTQTSLPSTLAEDKKYFDKPLPPPKIDTHLAPSAQSEPSPSSPRDTTPTTEPSSAFKMLNAKSKVKIGLGDVLRKEKEPEKPRKAFNWTKKNFFKRSGGSGKVFGVPLDVAVDNSRVKVGYELPAVFHRCIEYMEAKEARMEEGIYRLSGSQSVIMQLKEKFDSGNDYNLLKSSNKYDVHTIAGLLKLYLRELPNSILTAKLQPDFLSITDILNYSDKVNELGRLVCILPLCNYTLLRTLIAHLIRIIEKHELNKMTLRNIGIVFAPTLAVPAGIFSLMMAEFEYVFCVNDAGNASPRLMQPDAEPNLNSLTTNITSIPIPRNKTIAQLQDGLEDRRSNCNSLVYKSSVPESLVNAERGIQFSNENPLKLSEQDELDMLNLSYIPPPPPLHEEGSHTPGELSEDEYYEENDNFHYDELPIEQLEKLHEFDPEYVDQFATDIPVEAEFDITTKQEQGELTGVPTDKLLDNIRLSIDVKGIKNKSKN</sequence>
<dbReference type="Gene3D" id="2.30.29.30">
    <property type="entry name" value="Pleckstrin-homology domain (PH domain)/Phosphotyrosine-binding domain (PTB)"/>
    <property type="match status" value="1"/>
</dbReference>
<feature type="compositionally biased region" description="Polar residues" evidence="2">
    <location>
        <begin position="471"/>
        <end position="480"/>
    </location>
</feature>
<feature type="domain" description="PH" evidence="3">
    <location>
        <begin position="808"/>
        <end position="913"/>
    </location>
</feature>
<dbReference type="SUPFAM" id="SSF64268">
    <property type="entry name" value="PX domain"/>
    <property type="match status" value="1"/>
</dbReference>
<feature type="compositionally biased region" description="Polar residues" evidence="2">
    <location>
        <begin position="1007"/>
        <end position="1016"/>
    </location>
</feature>
<feature type="compositionally biased region" description="Low complexity" evidence="2">
    <location>
        <begin position="920"/>
        <end position="934"/>
    </location>
</feature>
<dbReference type="GO" id="GO:0005096">
    <property type="term" value="F:GTPase activator activity"/>
    <property type="evidence" value="ECO:0007669"/>
    <property type="project" value="UniProtKB-KW"/>
</dbReference>
<dbReference type="SMART" id="SM00233">
    <property type="entry name" value="PH"/>
    <property type="match status" value="1"/>
</dbReference>
<dbReference type="Gene3D" id="3.30.1520.10">
    <property type="entry name" value="Phox-like domain"/>
    <property type="match status" value="1"/>
</dbReference>
<dbReference type="InterPro" id="IPR001849">
    <property type="entry name" value="PH_domain"/>
</dbReference>
<dbReference type="InterPro" id="IPR050729">
    <property type="entry name" value="Rho-GAP"/>
</dbReference>
<evidence type="ECO:0000313" key="6">
    <source>
        <dbReference type="Proteomes" id="UP000070444"/>
    </source>
</evidence>
<dbReference type="GO" id="GO:0007165">
    <property type="term" value="P:signal transduction"/>
    <property type="evidence" value="ECO:0007669"/>
    <property type="project" value="InterPro"/>
</dbReference>
<dbReference type="STRING" id="796925.A0A137NSM5"/>
<feature type="region of interest" description="Disordered" evidence="2">
    <location>
        <begin position="168"/>
        <end position="187"/>
    </location>
</feature>
<dbReference type="SMART" id="SM00324">
    <property type="entry name" value="RhoGAP"/>
    <property type="match status" value="1"/>
</dbReference>
<dbReference type="InterPro" id="IPR036871">
    <property type="entry name" value="PX_dom_sf"/>
</dbReference>
<protein>
    <submittedName>
        <fullName evidence="5">RhoGAP-domain-containing protein</fullName>
    </submittedName>
</protein>
<feature type="region of interest" description="Disordered" evidence="2">
    <location>
        <begin position="395"/>
        <end position="421"/>
    </location>
</feature>
<evidence type="ECO:0000256" key="2">
    <source>
        <dbReference type="SAM" id="MobiDB-lite"/>
    </source>
</evidence>
<feature type="compositionally biased region" description="Low complexity" evidence="2">
    <location>
        <begin position="575"/>
        <end position="585"/>
    </location>
</feature>